<gene>
    <name evidence="1" type="ORF">LAWI1_G008154</name>
</gene>
<keyword evidence="2" id="KW-1185">Reference proteome</keyword>
<dbReference type="EMBL" id="QGML01001114">
    <property type="protein sequence ID" value="TVY89760.1"/>
    <property type="molecule type" value="Genomic_DNA"/>
</dbReference>
<dbReference type="AlphaFoldDB" id="A0A559M9X0"/>
<evidence type="ECO:0000313" key="2">
    <source>
        <dbReference type="Proteomes" id="UP000315522"/>
    </source>
</evidence>
<name>A0A559M9X0_9HELO</name>
<reference evidence="1 2" key="1">
    <citation type="submission" date="2018-05" db="EMBL/GenBank/DDBJ databases">
        <title>Genome sequencing and assembly of the regulated plant pathogen Lachnellula willkommii and related sister species for the development of diagnostic species identification markers.</title>
        <authorList>
            <person name="Giroux E."/>
            <person name="Bilodeau G."/>
        </authorList>
    </citation>
    <scope>NUCLEOTIDE SEQUENCE [LARGE SCALE GENOMIC DNA]</scope>
    <source>
        <strain evidence="1 2">CBS 172.35</strain>
    </source>
</reference>
<comment type="caution">
    <text evidence="1">The sequence shown here is derived from an EMBL/GenBank/DDBJ whole genome shotgun (WGS) entry which is preliminary data.</text>
</comment>
<proteinExistence type="predicted"/>
<evidence type="ECO:0000313" key="1">
    <source>
        <dbReference type="EMBL" id="TVY89760.1"/>
    </source>
</evidence>
<sequence length="158" mass="17772">MDADLPVVLQPTESLAIFDKYTSQLSRWNFAFEKFTVCKSKDLSSREIQGAGLLKIHHATAKIMAGVRPDMSDTELKRGEILRIFKRLSDRHQLVETVNCSRGTGCEERKAGAYFQQQFGLIDRFITSVSTVLLSLCGPRQWSSCYGVRDERGCGTAF</sequence>
<protein>
    <submittedName>
        <fullName evidence="1">Uncharacterized protein</fullName>
    </submittedName>
</protein>
<organism evidence="1 2">
    <name type="scientific">Lachnellula willkommii</name>
    <dbReference type="NCBI Taxonomy" id="215461"/>
    <lineage>
        <taxon>Eukaryota</taxon>
        <taxon>Fungi</taxon>
        <taxon>Dikarya</taxon>
        <taxon>Ascomycota</taxon>
        <taxon>Pezizomycotina</taxon>
        <taxon>Leotiomycetes</taxon>
        <taxon>Helotiales</taxon>
        <taxon>Lachnaceae</taxon>
        <taxon>Lachnellula</taxon>
    </lineage>
</organism>
<accession>A0A559M9X0</accession>
<dbReference type="Proteomes" id="UP000315522">
    <property type="component" value="Unassembled WGS sequence"/>
</dbReference>